<evidence type="ECO:0000256" key="1">
    <source>
        <dbReference type="SAM" id="MobiDB-lite"/>
    </source>
</evidence>
<gene>
    <name evidence="2" type="ORF">LTR24_009674</name>
</gene>
<dbReference type="Proteomes" id="UP001345013">
    <property type="component" value="Unassembled WGS sequence"/>
</dbReference>
<evidence type="ECO:0000313" key="2">
    <source>
        <dbReference type="EMBL" id="KAK5077409.1"/>
    </source>
</evidence>
<evidence type="ECO:0000313" key="3">
    <source>
        <dbReference type="Proteomes" id="UP001345013"/>
    </source>
</evidence>
<proteinExistence type="predicted"/>
<name>A0ABR0JWB3_9EURO</name>
<accession>A0ABR0JWB3</accession>
<feature type="compositionally biased region" description="Basic and acidic residues" evidence="1">
    <location>
        <begin position="163"/>
        <end position="177"/>
    </location>
</feature>
<dbReference type="EMBL" id="JAVRRG010000226">
    <property type="protein sequence ID" value="KAK5077409.1"/>
    <property type="molecule type" value="Genomic_DNA"/>
</dbReference>
<comment type="caution">
    <text evidence="2">The sequence shown here is derived from an EMBL/GenBank/DDBJ whole genome shotgun (WGS) entry which is preliminary data.</text>
</comment>
<feature type="region of interest" description="Disordered" evidence="1">
    <location>
        <begin position="97"/>
        <end position="241"/>
    </location>
</feature>
<keyword evidence="3" id="KW-1185">Reference proteome</keyword>
<reference evidence="2 3" key="1">
    <citation type="submission" date="2023-08" db="EMBL/GenBank/DDBJ databases">
        <title>Black Yeasts Isolated from many extreme environments.</title>
        <authorList>
            <person name="Coleine C."/>
            <person name="Stajich J.E."/>
            <person name="Selbmann L."/>
        </authorList>
    </citation>
    <scope>NUCLEOTIDE SEQUENCE [LARGE SCALE GENOMIC DNA]</scope>
    <source>
        <strain evidence="2 3">CCFEE 5885</strain>
    </source>
</reference>
<feature type="compositionally biased region" description="Acidic residues" evidence="1">
    <location>
        <begin position="124"/>
        <end position="135"/>
    </location>
</feature>
<feature type="compositionally biased region" description="Basic and acidic residues" evidence="1">
    <location>
        <begin position="217"/>
        <end position="238"/>
    </location>
</feature>
<organism evidence="2 3">
    <name type="scientific">Lithohypha guttulata</name>
    <dbReference type="NCBI Taxonomy" id="1690604"/>
    <lineage>
        <taxon>Eukaryota</taxon>
        <taxon>Fungi</taxon>
        <taxon>Dikarya</taxon>
        <taxon>Ascomycota</taxon>
        <taxon>Pezizomycotina</taxon>
        <taxon>Eurotiomycetes</taxon>
        <taxon>Chaetothyriomycetidae</taxon>
        <taxon>Chaetothyriales</taxon>
        <taxon>Trichomeriaceae</taxon>
        <taxon>Lithohypha</taxon>
    </lineage>
</organism>
<feature type="compositionally biased region" description="Polar residues" evidence="1">
    <location>
        <begin position="179"/>
        <end position="189"/>
    </location>
</feature>
<sequence>MSARRKMKDQNVSAVASNLGYGDWKVLSNALIQFWGSIYTKPTFLKLHDDELRKLAHDFVQQKGHEYWNGTDPRFPIWPENSSLIWASVTEILKRQRRNQNDRAARRQKHPRSTSPYVHGVFDGSDDGEFEEDTATDTHQERAASLLSDARSGGPELRANSVEQRRSAGFDPHDRNDASGPTASANTTAEHPDGRPQSSSNQQSVHPAGFNRPLQPDGERRTHSSLKRETPSRSKEEQTGEPILYDVLDQLRSLERGKASQFLQMVLDMMQSERVRVKMKQRRAVTEEDKIVARAEANLLRDLCEKIEAGGVSLGSQIVME</sequence>
<feature type="compositionally biased region" description="Polar residues" evidence="1">
    <location>
        <begin position="196"/>
        <end position="205"/>
    </location>
</feature>
<protein>
    <submittedName>
        <fullName evidence="2">Uncharacterized protein</fullName>
    </submittedName>
</protein>